<dbReference type="SMART" id="SM00248">
    <property type="entry name" value="ANK"/>
    <property type="match status" value="8"/>
</dbReference>
<dbReference type="Pfam" id="PF12796">
    <property type="entry name" value="Ank_2"/>
    <property type="match status" value="2"/>
</dbReference>
<dbReference type="InterPro" id="IPR002110">
    <property type="entry name" value="Ankyrin_rpt"/>
</dbReference>
<dbReference type="Pfam" id="PF00023">
    <property type="entry name" value="Ank"/>
    <property type="match status" value="1"/>
</dbReference>
<evidence type="ECO:0000256" key="1">
    <source>
        <dbReference type="ARBA" id="ARBA00022737"/>
    </source>
</evidence>
<evidence type="ECO:0000256" key="3">
    <source>
        <dbReference type="PROSITE-ProRule" id="PRU00023"/>
    </source>
</evidence>
<feature type="repeat" description="ANK" evidence="3">
    <location>
        <begin position="465"/>
        <end position="498"/>
    </location>
</feature>
<dbReference type="InterPro" id="IPR036770">
    <property type="entry name" value="Ankyrin_rpt-contain_sf"/>
</dbReference>
<dbReference type="AlphaFoldDB" id="A0A2H3G5Y2"/>
<proteinExistence type="predicted"/>
<evidence type="ECO:0000313" key="4">
    <source>
        <dbReference type="EMBL" id="PCD21123.1"/>
    </source>
</evidence>
<sequence>MSSSTDTEDEPPYYRFTENPNAEYKSQGLKRPWPVPMAMPHSDGSILYEKPTFSLLYTIIQQNDTKALQQYLTIAPWAVSIEPVFANDLWAVPDRRSSSDGGASYGGMNINYLQWAAQGGGLGVFKILLHHCTKGKDPEIKIRFESQEFELLNEAAKYGQVDMVKFLLDNQPRYASIYERDSNGYTALLSAASAPNLDLPTSLQERRPGAAASEATMNLLLDRGACASDVLYGNQKIRNTVLTLTVEWAGSRLIKRLIDGFASIDTKVQRGPWDEKFWNLHDCTFEANALYVACTHANFEAVKTLIDCRGSEVDVSDVLWQRDSRGSTPLHWVTQSHLPRENFGYSKDAIYDKARNIMNIIEFLLDLDPTAINATDTDGNTPLHYATRSPSRHDKMYSPIFQLLCARGSDAGIRNTEGQTPLHTRFRLDDSGRVRYYYFGKTPIDAATLLTLLAHGASTADTDKAGNTPLHIAAANLEWDDAVSFFLRHGGDPALQNLNGQTSLHRAAADKTGIRTLRWSGGCRSTPRRHTRGLFYLDARADKSLLDGLDVQGIRKFCRHENTDKDRVMSVSIHDYVLLADESTLKDVSGREFVVKAVSLDWKRGHRGWGWMRIPTGYLLDLWQLLMLNSMRTELAIDFDGPEEDLGDYVWPGDLTLNNTGSYSEIRQFLKHYSGQSPRRSLECDKEA</sequence>
<keyword evidence="2 3" id="KW-0040">ANK repeat</keyword>
<reference evidence="4 5" key="1">
    <citation type="journal article" date="2016" name="Environ. Microbiol.">
        <title>Effector profiles distinguish formae speciales of Fusarium oxysporum.</title>
        <authorList>
            <person name="van Dam P."/>
            <person name="Fokkens L."/>
            <person name="Schmidt S.M."/>
            <person name="Linmans J.H."/>
            <person name="Kistler H.C."/>
            <person name="Ma L.J."/>
            <person name="Rep M."/>
        </authorList>
    </citation>
    <scope>NUCLEOTIDE SEQUENCE [LARGE SCALE GENOMIC DNA]</scope>
    <source>
        <strain evidence="4 5">Forc016</strain>
    </source>
</reference>
<accession>A0A2H3G5Y2</accession>
<gene>
    <name evidence="4" type="ORF">AU210_016549</name>
</gene>
<feature type="repeat" description="ANK" evidence="3">
    <location>
        <begin position="378"/>
        <end position="416"/>
    </location>
</feature>
<name>A0A2H3G5Y2_FUSOX</name>
<evidence type="ECO:0000313" key="5">
    <source>
        <dbReference type="Proteomes" id="UP000219602"/>
    </source>
</evidence>
<dbReference type="STRING" id="327505.A0A2H3G5Y2"/>
<keyword evidence="1" id="KW-0677">Repeat</keyword>
<evidence type="ECO:0000256" key="2">
    <source>
        <dbReference type="ARBA" id="ARBA00023043"/>
    </source>
</evidence>
<dbReference type="PANTHER" id="PTHR24198">
    <property type="entry name" value="ANKYRIN REPEAT AND PROTEIN KINASE DOMAIN-CONTAINING PROTEIN"/>
    <property type="match status" value="1"/>
</dbReference>
<comment type="caution">
    <text evidence="4">The sequence shown here is derived from an EMBL/GenBank/DDBJ whole genome shotgun (WGS) entry which is preliminary data.</text>
</comment>
<protein>
    <submittedName>
        <fullName evidence="4">Uncharacterized protein</fullName>
    </submittedName>
</protein>
<organism evidence="4 5">
    <name type="scientific">Fusarium oxysporum f. sp. radicis-cucumerinum</name>
    <dbReference type="NCBI Taxonomy" id="327505"/>
    <lineage>
        <taxon>Eukaryota</taxon>
        <taxon>Fungi</taxon>
        <taxon>Dikarya</taxon>
        <taxon>Ascomycota</taxon>
        <taxon>Pezizomycotina</taxon>
        <taxon>Sordariomycetes</taxon>
        <taxon>Hypocreomycetidae</taxon>
        <taxon>Hypocreales</taxon>
        <taxon>Nectriaceae</taxon>
        <taxon>Fusarium</taxon>
        <taxon>Fusarium oxysporum species complex</taxon>
    </lineage>
</organism>
<dbReference type="PROSITE" id="PS50088">
    <property type="entry name" value="ANK_REPEAT"/>
    <property type="match status" value="2"/>
</dbReference>
<reference evidence="4 5" key="2">
    <citation type="journal article" date="2017" name="Sci. Rep.">
        <title>A mobile pathogenicity chromosome in Fusarium oxysporum for infection of multiple cucurbit species.</title>
        <authorList>
            <person name="van Dam P."/>
            <person name="Fokkens L."/>
            <person name="Ayukawa Y."/>
            <person name="van der Gragt M."/>
            <person name="Ter Horst A."/>
            <person name="Brankovics B."/>
            <person name="Houterman P.M."/>
            <person name="Arie T."/>
            <person name="Rep M."/>
        </authorList>
    </citation>
    <scope>NUCLEOTIDE SEQUENCE [LARGE SCALE GENOMIC DNA]</scope>
    <source>
        <strain evidence="4 5">Forc016</strain>
    </source>
</reference>
<dbReference type="Proteomes" id="UP000219602">
    <property type="component" value="Unassembled WGS sequence"/>
</dbReference>
<dbReference type="PROSITE" id="PS50297">
    <property type="entry name" value="ANK_REP_REGION"/>
    <property type="match status" value="1"/>
</dbReference>
<dbReference type="EMBL" id="MABQ02000014">
    <property type="protein sequence ID" value="PCD21123.1"/>
    <property type="molecule type" value="Genomic_DNA"/>
</dbReference>
<dbReference type="SUPFAM" id="SSF48403">
    <property type="entry name" value="Ankyrin repeat"/>
    <property type="match status" value="1"/>
</dbReference>
<dbReference type="Gene3D" id="1.25.40.20">
    <property type="entry name" value="Ankyrin repeat-containing domain"/>
    <property type="match status" value="1"/>
</dbReference>
<dbReference type="PANTHER" id="PTHR24198:SF165">
    <property type="entry name" value="ANKYRIN REPEAT-CONTAINING PROTEIN-RELATED"/>
    <property type="match status" value="1"/>
</dbReference>